<evidence type="ECO:0000256" key="2">
    <source>
        <dbReference type="ARBA" id="ARBA00022723"/>
    </source>
</evidence>
<dbReference type="EMBL" id="BMLK01000001">
    <property type="protein sequence ID" value="GGN39853.1"/>
    <property type="molecule type" value="Genomic_DNA"/>
</dbReference>
<evidence type="ECO:0000313" key="5">
    <source>
        <dbReference type="EMBL" id="GGN39853.1"/>
    </source>
</evidence>
<comment type="similarity">
    <text evidence="1">Belongs to the FAH family.</text>
</comment>
<dbReference type="SUPFAM" id="SSF56529">
    <property type="entry name" value="FAH"/>
    <property type="match status" value="1"/>
</dbReference>
<keyword evidence="2" id="KW-0479">Metal-binding</keyword>
<protein>
    <submittedName>
        <fullName evidence="5">2-keto-4-pentenoate hydratase</fullName>
    </submittedName>
</protein>
<dbReference type="InterPro" id="IPR036663">
    <property type="entry name" value="Fumarylacetoacetase_C_sf"/>
</dbReference>
<dbReference type="PANTHER" id="PTHR42796:SF4">
    <property type="entry name" value="FUMARYLACETOACETATE HYDROLASE DOMAIN-CONTAINING PROTEIN 2A"/>
    <property type="match status" value="1"/>
</dbReference>
<proteinExistence type="inferred from homology"/>
<evidence type="ECO:0000256" key="1">
    <source>
        <dbReference type="ARBA" id="ARBA00010211"/>
    </source>
</evidence>
<accession>A0ABQ2J477</accession>
<gene>
    <name evidence="5" type="ORF">GCM10011349_00150</name>
</gene>
<name>A0ABQ2J477_9SPHN</name>
<feature type="region of interest" description="Disordered" evidence="3">
    <location>
        <begin position="277"/>
        <end position="297"/>
    </location>
</feature>
<comment type="caution">
    <text evidence="5">The sequence shown here is derived from an EMBL/GenBank/DDBJ whole genome shotgun (WGS) entry which is preliminary data.</text>
</comment>
<keyword evidence="6" id="KW-1185">Reference proteome</keyword>
<dbReference type="Gene3D" id="3.90.850.10">
    <property type="entry name" value="Fumarylacetoacetase-like, C-terminal domain"/>
    <property type="match status" value="1"/>
</dbReference>
<dbReference type="Pfam" id="PF01557">
    <property type="entry name" value="FAA_hydrolase"/>
    <property type="match status" value="1"/>
</dbReference>
<evidence type="ECO:0000313" key="6">
    <source>
        <dbReference type="Proteomes" id="UP000605099"/>
    </source>
</evidence>
<dbReference type="InterPro" id="IPR051121">
    <property type="entry name" value="FAH"/>
</dbReference>
<dbReference type="InterPro" id="IPR011234">
    <property type="entry name" value="Fumarylacetoacetase-like_C"/>
</dbReference>
<dbReference type="PANTHER" id="PTHR42796">
    <property type="entry name" value="FUMARYLACETOACETATE HYDROLASE DOMAIN-CONTAINING PROTEIN 2A-RELATED"/>
    <property type="match status" value="1"/>
</dbReference>
<reference evidence="6" key="1">
    <citation type="journal article" date="2019" name="Int. J. Syst. Evol. Microbiol.">
        <title>The Global Catalogue of Microorganisms (GCM) 10K type strain sequencing project: providing services to taxonomists for standard genome sequencing and annotation.</title>
        <authorList>
            <consortium name="The Broad Institute Genomics Platform"/>
            <consortium name="The Broad Institute Genome Sequencing Center for Infectious Disease"/>
            <person name="Wu L."/>
            <person name="Ma J."/>
        </authorList>
    </citation>
    <scope>NUCLEOTIDE SEQUENCE [LARGE SCALE GENOMIC DNA]</scope>
    <source>
        <strain evidence="6">CGMCC 1.6784</strain>
    </source>
</reference>
<evidence type="ECO:0000259" key="4">
    <source>
        <dbReference type="Pfam" id="PF01557"/>
    </source>
</evidence>
<dbReference type="RefSeq" id="WP_188816994.1">
    <property type="nucleotide sequence ID" value="NZ_BMLK01000001.1"/>
</dbReference>
<organism evidence="5 6">
    <name type="scientific">Novosphingobium indicum</name>
    <dbReference type="NCBI Taxonomy" id="462949"/>
    <lineage>
        <taxon>Bacteria</taxon>
        <taxon>Pseudomonadati</taxon>
        <taxon>Pseudomonadota</taxon>
        <taxon>Alphaproteobacteria</taxon>
        <taxon>Sphingomonadales</taxon>
        <taxon>Sphingomonadaceae</taxon>
        <taxon>Novosphingobium</taxon>
    </lineage>
</organism>
<dbReference type="Proteomes" id="UP000605099">
    <property type="component" value="Unassembled WGS sequence"/>
</dbReference>
<evidence type="ECO:0000256" key="3">
    <source>
        <dbReference type="SAM" id="MobiDB-lite"/>
    </source>
</evidence>
<sequence>MKICRYQDTPDGPVKIGVVRGDQVYDVSAVADMLPDVRWPYPEGDLFIANLERLRPVMEDLADKAAGVPVESVLLRKPVANPGKFLCGAGNHKIVLGMGGHPRRMGLLFKMTNAAAGPADGVTLRWPERTTFHEMEIAIVIGKQGTEIPASEAFDHIVGYCIGLDMTMQGSEFPSFGKSFDTYGVMGPWLTTRDEIADPDNLAYCLKVNGEDRQVDSTANLVLGIADLVEHAASVMTLHPGDVIFSGTPPRSTGPVVPGDVMHAAMEGLGEMTVKVSGGPGRKTSLEGMEPAEPAAG</sequence>
<feature type="domain" description="Fumarylacetoacetase-like C-terminal" evidence="4">
    <location>
        <begin position="105"/>
        <end position="276"/>
    </location>
</feature>